<keyword evidence="6" id="KW-1185">Reference proteome</keyword>
<accession>A0A9Q0L9J9</accession>
<dbReference type="GO" id="GO:0009982">
    <property type="term" value="F:pseudouridine synthase activity"/>
    <property type="evidence" value="ECO:0007669"/>
    <property type="project" value="InterPro"/>
</dbReference>
<evidence type="ECO:0000256" key="2">
    <source>
        <dbReference type="ARBA" id="ARBA00022694"/>
    </source>
</evidence>
<reference evidence="5" key="1">
    <citation type="submission" date="2022-10" db="EMBL/GenBank/DDBJ databases">
        <title>Novel sulphate-reducing endosymbionts in the free-living metamonad Anaeramoeba.</title>
        <authorList>
            <person name="Jerlstrom-Hultqvist J."/>
            <person name="Cepicka I."/>
            <person name="Gallot-Lavallee L."/>
            <person name="Salas-Leiva D."/>
            <person name="Curtis B.A."/>
            <person name="Zahonova K."/>
            <person name="Pipaliya S."/>
            <person name="Dacks J."/>
            <person name="Roger A.J."/>
        </authorList>
    </citation>
    <scope>NUCLEOTIDE SEQUENCE</scope>
    <source>
        <strain evidence="5">BMAN</strain>
    </source>
</reference>
<dbReference type="InterPro" id="IPR056963">
    <property type="entry name" value="PUS7L_N"/>
</dbReference>
<dbReference type="Proteomes" id="UP001149090">
    <property type="component" value="Unassembled WGS sequence"/>
</dbReference>
<dbReference type="FunFam" id="3.30.2350.20:FF:000003">
    <property type="entry name" value="Pseudouridylate synthase 7 homolog"/>
    <property type="match status" value="1"/>
</dbReference>
<comment type="caution">
    <text evidence="5">The sequence shown here is derived from an EMBL/GenBank/DDBJ whole genome shotgun (WGS) entry which is preliminary data.</text>
</comment>
<dbReference type="Pfam" id="PF23943">
    <property type="entry name" value="PUS7L_N"/>
    <property type="match status" value="1"/>
</dbReference>
<evidence type="ECO:0000256" key="3">
    <source>
        <dbReference type="ARBA" id="ARBA00023235"/>
    </source>
</evidence>
<dbReference type="InterPro" id="IPR011760">
    <property type="entry name" value="PsdUridine_synth_TruD_insert"/>
</dbReference>
<dbReference type="GO" id="GO:0003723">
    <property type="term" value="F:RNA binding"/>
    <property type="evidence" value="ECO:0007669"/>
    <property type="project" value="InterPro"/>
</dbReference>
<dbReference type="Pfam" id="PF01142">
    <property type="entry name" value="TruD"/>
    <property type="match status" value="1"/>
</dbReference>
<sequence>MNQKSVSEKEVGIISFLSKTQPFPSILKQRYSDFIVNEIDENRKVVYLTNKNYEEEETEKPTKSTNLEGFKQIKEIFSEEISQKFEEFLKNLQNSKKIKIQNSKKFFQFPEIESKETRKRVHEIIRDNFENLISKTDDKNSIITQEKTGNIRYWPSNRPVYLKFVLYKENQELNGAISLISRLTRIGPKIFSYAGIKDKRGITTQNITAFKVEAQKLEKINSRLRKIQLGNFEYIDNPINLGQLWGNRFIICLRDIKGNDEEIIEATNSLKNKGFINYFGLQRFGSSSIPTHKIGIALIQKDWKKAVELILENRPNDTPDITQARDYYFKEKNPAKAFNAFPKSFIAERSVLANLKKQKDNFKNAIFGITRNLRMLYGHSLQSYLFNWMTTTRIQQNQDEILEGDLVLIDSNPYIVKKEDIESKKFSIEDVVLPIPGEYSIFPQNQEVLKTIEEKLSKENITMDQFKEASKELLLTGDYRNIIQIPQNVQFEIVYYSEPDELLLKENIESLDIDLSQKVLKSNTDSFEDNQKKLKGLILQFDLKSSDYATMCIREITKMDTSTEIQTKLARNSKKRILEENENEKEKEKEN</sequence>
<evidence type="ECO:0000313" key="6">
    <source>
        <dbReference type="Proteomes" id="UP001149090"/>
    </source>
</evidence>
<keyword evidence="2" id="KW-0819">tRNA processing</keyword>
<dbReference type="GO" id="GO:0008033">
    <property type="term" value="P:tRNA processing"/>
    <property type="evidence" value="ECO:0007669"/>
    <property type="project" value="UniProtKB-KW"/>
</dbReference>
<dbReference type="AlphaFoldDB" id="A0A9Q0L9J9"/>
<dbReference type="InterPro" id="IPR020119">
    <property type="entry name" value="PsdUridine_synth_TruD_CS"/>
</dbReference>
<dbReference type="GO" id="GO:0001522">
    <property type="term" value="P:pseudouridine synthesis"/>
    <property type="evidence" value="ECO:0007669"/>
    <property type="project" value="InterPro"/>
</dbReference>
<name>A0A9Q0L9J9_ANAIG</name>
<dbReference type="InterPro" id="IPR020103">
    <property type="entry name" value="PsdUridine_synth_cat_dom_sf"/>
</dbReference>
<dbReference type="PANTHER" id="PTHR13326">
    <property type="entry name" value="TRNA PSEUDOURIDINE SYNTHASE D"/>
    <property type="match status" value="1"/>
</dbReference>
<dbReference type="PIRSF" id="PIRSF037016">
    <property type="entry name" value="Pseudouridin_synth_euk_prd"/>
    <property type="match status" value="1"/>
</dbReference>
<dbReference type="NCBIfam" id="TIGR00094">
    <property type="entry name" value="tRNA_TruD_broad"/>
    <property type="match status" value="1"/>
</dbReference>
<dbReference type="InterPro" id="IPR042214">
    <property type="entry name" value="TruD_catalytic"/>
</dbReference>
<proteinExistence type="inferred from homology"/>
<dbReference type="SUPFAM" id="SSF55120">
    <property type="entry name" value="Pseudouridine synthase"/>
    <property type="match status" value="1"/>
</dbReference>
<dbReference type="EMBL" id="JAPDFW010000131">
    <property type="protein sequence ID" value="KAJ5067250.1"/>
    <property type="molecule type" value="Genomic_DNA"/>
</dbReference>
<dbReference type="InterPro" id="IPR001656">
    <property type="entry name" value="PsdUridine_synth_TruD"/>
</dbReference>
<evidence type="ECO:0000259" key="4">
    <source>
        <dbReference type="PROSITE" id="PS50984"/>
    </source>
</evidence>
<dbReference type="PANTHER" id="PTHR13326:SF21">
    <property type="entry name" value="PSEUDOURIDYLATE SYNTHASE PUS7L"/>
    <property type="match status" value="1"/>
</dbReference>
<comment type="similarity">
    <text evidence="1">Belongs to the pseudouridine synthase TruD family.</text>
</comment>
<dbReference type="OMA" id="WINYFGH"/>
<dbReference type="GO" id="GO:0005634">
    <property type="term" value="C:nucleus"/>
    <property type="evidence" value="ECO:0007669"/>
    <property type="project" value="TreeGrafter"/>
</dbReference>
<organism evidence="5 6">
    <name type="scientific">Anaeramoeba ignava</name>
    <name type="common">Anaerobic marine amoeba</name>
    <dbReference type="NCBI Taxonomy" id="1746090"/>
    <lineage>
        <taxon>Eukaryota</taxon>
        <taxon>Metamonada</taxon>
        <taxon>Anaeramoebidae</taxon>
        <taxon>Anaeramoeba</taxon>
    </lineage>
</organism>
<dbReference type="OrthoDB" id="447290at2759"/>
<feature type="domain" description="TRUD" evidence="4">
    <location>
        <begin position="274"/>
        <end position="485"/>
    </location>
</feature>
<dbReference type="CDD" id="cd02576">
    <property type="entry name" value="PseudoU_synth_ScPUS7"/>
    <property type="match status" value="1"/>
</dbReference>
<dbReference type="PROSITE" id="PS01268">
    <property type="entry name" value="UPF0024"/>
    <property type="match status" value="1"/>
</dbReference>
<gene>
    <name evidence="5" type="ORF">M0811_13120</name>
</gene>
<evidence type="ECO:0000313" key="5">
    <source>
        <dbReference type="EMBL" id="KAJ5067250.1"/>
    </source>
</evidence>
<protein>
    <submittedName>
        <fullName evidence="5">Pseudouridylate synthase 7</fullName>
    </submittedName>
</protein>
<dbReference type="PROSITE" id="PS50984">
    <property type="entry name" value="TRUD"/>
    <property type="match status" value="1"/>
</dbReference>
<evidence type="ECO:0000256" key="1">
    <source>
        <dbReference type="ARBA" id="ARBA00007953"/>
    </source>
</evidence>
<dbReference type="Gene3D" id="3.30.2350.20">
    <property type="entry name" value="TruD, catalytic domain"/>
    <property type="match status" value="2"/>
</dbReference>
<keyword evidence="3" id="KW-0413">Isomerase</keyword>